<feature type="transmembrane region" description="Helical" evidence="1">
    <location>
        <begin position="132"/>
        <end position="153"/>
    </location>
</feature>
<evidence type="ECO:0000256" key="1">
    <source>
        <dbReference type="SAM" id="Phobius"/>
    </source>
</evidence>
<proteinExistence type="predicted"/>
<dbReference type="InterPro" id="IPR013222">
    <property type="entry name" value="Glyco_hyd_98_carb-bd"/>
</dbReference>
<feature type="domain" description="Glycosyl hydrolase family 98 putative carbohydrate-binding module" evidence="3">
    <location>
        <begin position="475"/>
        <end position="555"/>
    </location>
</feature>
<gene>
    <name evidence="4" type="ORF">STSP2_01915</name>
</gene>
<keyword evidence="1" id="KW-1133">Transmembrane helix</keyword>
<keyword evidence="1" id="KW-0472">Membrane</keyword>
<dbReference type="PANTHER" id="PTHR30273:SF2">
    <property type="entry name" value="PROTEIN FECR"/>
    <property type="match status" value="1"/>
</dbReference>
<sequence length="562" mass="60808">MILDPKKQLQITRLILALQDEMISAEEFDLLQNMLEGDSDAIEFAADLFGSAEFLREGGRTPTIEVQGSTGENDPLSLHDSVTSELWLALAEAEKNAEAVPVESNEPVKALNHEHRIASQRAATEKAPVSKALLAISAFSSFALLCILVLVLVDPSKPLVGYVTESVDSVWVGKDFKSGDPVREGTAELRSGFASITLNSGAEVIIEGPAEVEFTGEKEMALLTGKVFASVPPSAIGFTIQTPGANVVDYGTEFGVLIDSAGKTEAHVFKGEVELRPGSDPLVFDNPTRLTEGYAASFDPSSGTTTKVHIKDRVFVRQVDSSSNFVWRGEPIHLADIIGHGSGFGTGKLNNGIDPLTGKLSKDIELWAVYGESEYRNVDESEMIDGVFIANATNGPVQVSSKGHLFREAPVTTGMYWGGVFNGAMHEANDCPRHNLVLDGIEYGRKDGPSSFSLHSNLGVTFDLDSIRNNAAWSEIKSLTAKCGISSTTLEVFNQSATADFFVLVDGQVRYTRKDVTSEQGGENIDIKLSPRDRFLTFIVTDAGSEYCDWALIAEPFLHFED</sequence>
<dbReference type="STRING" id="1936003.STSP2_01915"/>
<evidence type="ECO:0000259" key="2">
    <source>
        <dbReference type="Pfam" id="PF04773"/>
    </source>
</evidence>
<dbReference type="InterPro" id="IPR012373">
    <property type="entry name" value="Ferrdict_sens_TM"/>
</dbReference>
<dbReference type="Gene3D" id="2.60.120.1440">
    <property type="match status" value="1"/>
</dbReference>
<keyword evidence="1" id="KW-0812">Transmembrane</keyword>
<dbReference type="Proteomes" id="UP000189674">
    <property type="component" value="Chromosome"/>
</dbReference>
<dbReference type="GO" id="GO:0016989">
    <property type="term" value="F:sigma factor antagonist activity"/>
    <property type="evidence" value="ECO:0007669"/>
    <property type="project" value="TreeGrafter"/>
</dbReference>
<dbReference type="KEGG" id="alus:STSP2_01915"/>
<dbReference type="RefSeq" id="WP_146662015.1">
    <property type="nucleotide sequence ID" value="NZ_CP019791.1"/>
</dbReference>
<protein>
    <submittedName>
        <fullName evidence="4">FecR protein</fullName>
    </submittedName>
</protein>
<name>A0A1U9NLD0_9BACT</name>
<organism evidence="4 5">
    <name type="scientific">Anaerohalosphaera lusitana</name>
    <dbReference type="NCBI Taxonomy" id="1936003"/>
    <lineage>
        <taxon>Bacteria</taxon>
        <taxon>Pseudomonadati</taxon>
        <taxon>Planctomycetota</taxon>
        <taxon>Phycisphaerae</taxon>
        <taxon>Sedimentisphaerales</taxon>
        <taxon>Anaerohalosphaeraceae</taxon>
        <taxon>Anaerohalosphaera</taxon>
    </lineage>
</organism>
<feature type="domain" description="FecR protein" evidence="2">
    <location>
        <begin position="195"/>
        <end position="274"/>
    </location>
</feature>
<dbReference type="Pfam" id="PF04773">
    <property type="entry name" value="FecR"/>
    <property type="match status" value="1"/>
</dbReference>
<dbReference type="InterPro" id="IPR008979">
    <property type="entry name" value="Galactose-bd-like_sf"/>
</dbReference>
<dbReference type="InterPro" id="IPR038637">
    <property type="entry name" value="NPCBM_sf"/>
</dbReference>
<reference evidence="5" key="1">
    <citation type="submission" date="2017-02" db="EMBL/GenBank/DDBJ databases">
        <title>Comparative genomics and description of representatives of a novel lineage of planctomycetes thriving in anoxic sediments.</title>
        <authorList>
            <person name="Spring S."/>
            <person name="Bunk B."/>
            <person name="Sproer C."/>
        </authorList>
    </citation>
    <scope>NUCLEOTIDE SEQUENCE [LARGE SCALE GENOMIC DNA]</scope>
    <source>
        <strain evidence="5">ST-NAGAB-D1</strain>
    </source>
</reference>
<evidence type="ECO:0000313" key="4">
    <source>
        <dbReference type="EMBL" id="AQT68743.1"/>
    </source>
</evidence>
<dbReference type="PANTHER" id="PTHR30273">
    <property type="entry name" value="PERIPLASMIC SIGNAL SENSOR AND SIGMA FACTOR ACTIVATOR FECR-RELATED"/>
    <property type="match status" value="1"/>
</dbReference>
<evidence type="ECO:0000259" key="3">
    <source>
        <dbReference type="Pfam" id="PF08305"/>
    </source>
</evidence>
<dbReference type="Gene3D" id="2.60.120.1060">
    <property type="entry name" value="NPCBM/NEW2 domain"/>
    <property type="match status" value="1"/>
</dbReference>
<dbReference type="SUPFAM" id="SSF49785">
    <property type="entry name" value="Galactose-binding domain-like"/>
    <property type="match status" value="1"/>
</dbReference>
<accession>A0A1U9NLD0</accession>
<keyword evidence="5" id="KW-1185">Reference proteome</keyword>
<dbReference type="OrthoDB" id="292867at2"/>
<dbReference type="AlphaFoldDB" id="A0A1U9NLD0"/>
<dbReference type="EMBL" id="CP019791">
    <property type="protein sequence ID" value="AQT68743.1"/>
    <property type="molecule type" value="Genomic_DNA"/>
</dbReference>
<dbReference type="Pfam" id="PF08305">
    <property type="entry name" value="NPCBM"/>
    <property type="match status" value="1"/>
</dbReference>
<dbReference type="InterPro" id="IPR006860">
    <property type="entry name" value="FecR"/>
</dbReference>
<evidence type="ECO:0000313" key="5">
    <source>
        <dbReference type="Proteomes" id="UP000189674"/>
    </source>
</evidence>